<accession>A0A0M9EP03</accession>
<keyword evidence="3" id="KW-1185">Reference proteome</keyword>
<keyword evidence="1" id="KW-0732">Signal</keyword>
<evidence type="ECO:0000313" key="2">
    <source>
        <dbReference type="EMBL" id="KPA36662.1"/>
    </source>
</evidence>
<dbReference type="AlphaFoldDB" id="A0A0M9EP03"/>
<gene>
    <name evidence="2" type="ORF">FLAG1_10560</name>
</gene>
<feature type="signal peptide" evidence="1">
    <location>
        <begin position="1"/>
        <end position="19"/>
    </location>
</feature>
<name>A0A0M9EP03_FUSLA</name>
<dbReference type="EMBL" id="JXCE01000576">
    <property type="protein sequence ID" value="KPA36662.1"/>
    <property type="molecule type" value="Genomic_DNA"/>
</dbReference>
<proteinExistence type="predicted"/>
<dbReference type="Proteomes" id="UP000037904">
    <property type="component" value="Unassembled WGS sequence"/>
</dbReference>
<sequence>MLVVKTFLLFSTFVGVAVSGPAVPIQGLAVRQDNKLPNCDDRSQTYNGPYADNSGTYVTSDQVSHPYKFPRIRKCWWDYIVVNAAVEFTP</sequence>
<evidence type="ECO:0000313" key="3">
    <source>
        <dbReference type="Proteomes" id="UP000037904"/>
    </source>
</evidence>
<organism evidence="2 3">
    <name type="scientific">Fusarium langsethiae</name>
    <dbReference type="NCBI Taxonomy" id="179993"/>
    <lineage>
        <taxon>Eukaryota</taxon>
        <taxon>Fungi</taxon>
        <taxon>Dikarya</taxon>
        <taxon>Ascomycota</taxon>
        <taxon>Pezizomycotina</taxon>
        <taxon>Sordariomycetes</taxon>
        <taxon>Hypocreomycetidae</taxon>
        <taxon>Hypocreales</taxon>
        <taxon>Nectriaceae</taxon>
        <taxon>Fusarium</taxon>
    </lineage>
</organism>
<protein>
    <submittedName>
        <fullName evidence="2">Uncharacterized protein</fullName>
    </submittedName>
</protein>
<comment type="caution">
    <text evidence="2">The sequence shown here is derived from an EMBL/GenBank/DDBJ whole genome shotgun (WGS) entry which is preliminary data.</text>
</comment>
<reference evidence="2 3" key="1">
    <citation type="submission" date="2015-04" db="EMBL/GenBank/DDBJ databases">
        <title>The draft genome sequence of Fusarium langsethiae, a T-2/HT-2 mycotoxin producer.</title>
        <authorList>
            <person name="Lysoe E."/>
            <person name="Divon H.H."/>
            <person name="Terzi V."/>
            <person name="Orru L."/>
            <person name="Lamontanara A."/>
            <person name="Kolseth A.-K."/>
            <person name="Frandsen R.J."/>
            <person name="Nielsen K."/>
            <person name="Thrane U."/>
        </authorList>
    </citation>
    <scope>NUCLEOTIDE SEQUENCE [LARGE SCALE GENOMIC DNA]</scope>
    <source>
        <strain evidence="2 3">Fl201059</strain>
    </source>
</reference>
<feature type="chain" id="PRO_5005834936" evidence="1">
    <location>
        <begin position="20"/>
        <end position="90"/>
    </location>
</feature>
<evidence type="ECO:0000256" key="1">
    <source>
        <dbReference type="SAM" id="SignalP"/>
    </source>
</evidence>